<dbReference type="SUPFAM" id="SSF53067">
    <property type="entry name" value="Actin-like ATPase domain"/>
    <property type="match status" value="1"/>
</dbReference>
<dbReference type="AlphaFoldDB" id="A0A399JGI9"/>
<comment type="cofactor">
    <cofactor evidence="1">
        <name>Zn(2+)</name>
        <dbReference type="ChEBI" id="CHEBI:29105"/>
    </cofactor>
</comment>
<dbReference type="PANTHER" id="PTHR30304:SF0">
    <property type="entry name" value="D-TAGATOSE-1,6-BISPHOSPHATE ALDOLASE SUBUNIT GATY-RELATED"/>
    <property type="match status" value="1"/>
</dbReference>
<dbReference type="Pfam" id="PF01116">
    <property type="entry name" value="F_bP_aldolase"/>
    <property type="match status" value="1"/>
</dbReference>
<keyword evidence="3" id="KW-1185">Reference proteome</keyword>
<name>A0A399JGI9_9MICC</name>
<dbReference type="Gene3D" id="3.20.20.70">
    <property type="entry name" value="Aldolase class I"/>
    <property type="match status" value="1"/>
</dbReference>
<reference evidence="2 3" key="1">
    <citation type="submission" date="2018-07" db="EMBL/GenBank/DDBJ databases">
        <title>Arthrobacter sp. nov., isolated from raw cow's milk with high bacterial count.</title>
        <authorList>
            <person name="Hahne J."/>
            <person name="Isele D."/>
            <person name="Lipski A."/>
        </authorList>
    </citation>
    <scope>NUCLEOTIDE SEQUENCE [LARGE SCALE GENOMIC DNA]</scope>
    <source>
        <strain evidence="2 3">JZ R-35</strain>
    </source>
</reference>
<dbReference type="RefSeq" id="WP_119423634.1">
    <property type="nucleotide sequence ID" value="NZ_QQXK01000004.1"/>
</dbReference>
<gene>
    <name evidence="2" type="ORF">DWB68_02870</name>
</gene>
<accession>A0A399JGI9</accession>
<dbReference type="EMBL" id="QQXK01000004">
    <property type="protein sequence ID" value="RII43262.1"/>
    <property type="molecule type" value="Genomic_DNA"/>
</dbReference>
<evidence type="ECO:0000313" key="3">
    <source>
        <dbReference type="Proteomes" id="UP000265419"/>
    </source>
</evidence>
<dbReference type="InterPro" id="IPR043129">
    <property type="entry name" value="ATPase_NBD"/>
</dbReference>
<proteinExistence type="predicted"/>
<dbReference type="InterPro" id="IPR050246">
    <property type="entry name" value="Class_II_FBP_aldolase"/>
</dbReference>
<dbReference type="GO" id="GO:0008270">
    <property type="term" value="F:zinc ion binding"/>
    <property type="evidence" value="ECO:0007669"/>
    <property type="project" value="InterPro"/>
</dbReference>
<evidence type="ECO:0000256" key="1">
    <source>
        <dbReference type="ARBA" id="ARBA00001947"/>
    </source>
</evidence>
<dbReference type="InterPro" id="IPR000771">
    <property type="entry name" value="FBA_II"/>
</dbReference>
<protein>
    <submittedName>
        <fullName evidence="2">ROK family protein</fullName>
    </submittedName>
</protein>
<dbReference type="InterPro" id="IPR013785">
    <property type="entry name" value="Aldolase_TIM"/>
</dbReference>
<dbReference type="PANTHER" id="PTHR30304">
    <property type="entry name" value="D-TAGATOSE-1,6-BISPHOSPHATE ALDOLASE"/>
    <property type="match status" value="1"/>
</dbReference>
<dbReference type="Proteomes" id="UP000265419">
    <property type="component" value="Unassembled WGS sequence"/>
</dbReference>
<sequence>MPERAPLLLLDVGGTDIKAAVARGAGHELGPVPRRGVLAHADTSGEALVGQLAGIAEDVLDGERPGVAALLLPGIVDTARRRAVFSANLGLRDAAVPDALSARLGVPLAFGHDVGAAAEAELAEGAGLDGAACTLAVVIGTGIAATAFVGDTRVDVPGAGELGEVGGKDGAHAPGVRTDPDDAARFVADTGVDALAVAVGSSHAMTQRTAALDLELIERLHATVPVPLVLHGSSGVSDELLQRGVAAGMRKINVSTHLNKVFTRAVREVLAANPDLVDSRKYLGPAREAMRAEVARLAAVITGA</sequence>
<dbReference type="GO" id="GO:0005975">
    <property type="term" value="P:carbohydrate metabolic process"/>
    <property type="evidence" value="ECO:0007669"/>
    <property type="project" value="InterPro"/>
</dbReference>
<dbReference type="Gene3D" id="3.30.420.40">
    <property type="match status" value="1"/>
</dbReference>
<comment type="caution">
    <text evidence="2">The sequence shown here is derived from an EMBL/GenBank/DDBJ whole genome shotgun (WGS) entry which is preliminary data.</text>
</comment>
<evidence type="ECO:0000313" key="2">
    <source>
        <dbReference type="EMBL" id="RII43262.1"/>
    </source>
</evidence>
<organism evidence="2 3">
    <name type="scientific">Galactobacter valiniphilus</name>
    <dbReference type="NCBI Taxonomy" id="2676122"/>
    <lineage>
        <taxon>Bacteria</taxon>
        <taxon>Bacillati</taxon>
        <taxon>Actinomycetota</taxon>
        <taxon>Actinomycetes</taxon>
        <taxon>Micrococcales</taxon>
        <taxon>Micrococcaceae</taxon>
        <taxon>Galactobacter</taxon>
    </lineage>
</organism>
<dbReference type="GO" id="GO:0016832">
    <property type="term" value="F:aldehyde-lyase activity"/>
    <property type="evidence" value="ECO:0007669"/>
    <property type="project" value="InterPro"/>
</dbReference>
<dbReference type="SUPFAM" id="SSF51569">
    <property type="entry name" value="Aldolase"/>
    <property type="match status" value="1"/>
</dbReference>